<dbReference type="PATRIC" id="fig|1441095.3.peg.46"/>
<dbReference type="RefSeq" id="WP_053601915.1">
    <property type="nucleotide sequence ID" value="NZ_CP012600.1"/>
</dbReference>
<keyword evidence="3" id="KW-1185">Reference proteome</keyword>
<evidence type="ECO:0000313" key="2">
    <source>
        <dbReference type="EMBL" id="ALC80196.1"/>
    </source>
</evidence>
<dbReference type="AlphaFoldDB" id="A0A0M3R8S6"/>
<accession>A0A0M3R8S6</accession>
<gene>
    <name evidence="2" type="ORF">AM592_00220</name>
</gene>
<organism evidence="2 3">
    <name type="scientific">Bacillus gobiensis</name>
    <dbReference type="NCBI Taxonomy" id="1441095"/>
    <lineage>
        <taxon>Bacteria</taxon>
        <taxon>Bacillati</taxon>
        <taxon>Bacillota</taxon>
        <taxon>Bacilli</taxon>
        <taxon>Bacillales</taxon>
        <taxon>Bacillaceae</taxon>
        <taxon>Bacillus</taxon>
    </lineage>
</organism>
<sequence length="346" mass="40287">MDGQKIIAEELVKGIAPNVDAEDLVNNKRKVFLFGSPSYTNIGDQAIAYAEEKFIRNHFPYYEYIEIMDYATDEGIEFVKKIIKENDIVCFTGGGNLGSLYLDIEEDRRKVISAFKDYKTISFPQSVHFEDTEEGRLEKKKSQDAYHQNPNLTLVARESQTFDRLKGTFDSNVIYTPDMVLSLMIKPRNIQRGGVLFVLREDKEKVTDEGFVSELMRWAGKTTSVERTDTVLRDIDTIDYKDREKYFLKMLDRIGSSKLVITDRLHAMIFSIITKTPCLVFGNSYGKAKHSYRDWLEELNFIEYTDEQDIDELERMIDRLLKAEPNDIDLRNDFKPLEDFFKDDQV</sequence>
<name>A0A0M3R8S6_9BACI</name>
<dbReference type="Pfam" id="PF04230">
    <property type="entry name" value="PS_pyruv_trans"/>
    <property type="match status" value="1"/>
</dbReference>
<protein>
    <submittedName>
        <fullName evidence="2">General stress protein</fullName>
    </submittedName>
</protein>
<dbReference type="STRING" id="1441095.AM592_00220"/>
<dbReference type="Proteomes" id="UP000067625">
    <property type="component" value="Chromosome"/>
</dbReference>
<dbReference type="InterPro" id="IPR007345">
    <property type="entry name" value="Polysacch_pyruvyl_Trfase"/>
</dbReference>
<evidence type="ECO:0000313" key="3">
    <source>
        <dbReference type="Proteomes" id="UP000067625"/>
    </source>
</evidence>
<reference evidence="3" key="1">
    <citation type="submission" date="2015-08" db="EMBL/GenBank/DDBJ databases">
        <title>Genome sequencing project for genomic taxonomy and phylogenomics of Bacillus-like bacteria.</title>
        <authorList>
            <person name="Liu B."/>
            <person name="Wang J."/>
            <person name="Zhu Y."/>
            <person name="Liu G."/>
            <person name="Chen Q."/>
            <person name="Chen Z."/>
            <person name="Lan J."/>
            <person name="Che J."/>
            <person name="Ge C."/>
            <person name="Shi H."/>
            <person name="Pan Z."/>
            <person name="Liu X."/>
        </authorList>
    </citation>
    <scope>NUCLEOTIDE SEQUENCE [LARGE SCALE GENOMIC DNA]</scope>
    <source>
        <strain evidence="3">FJAT-4402</strain>
    </source>
</reference>
<dbReference type="EMBL" id="CP012600">
    <property type="protein sequence ID" value="ALC80196.1"/>
    <property type="molecule type" value="Genomic_DNA"/>
</dbReference>
<feature type="domain" description="Polysaccharide pyruvyl transferase" evidence="1">
    <location>
        <begin position="41"/>
        <end position="285"/>
    </location>
</feature>
<proteinExistence type="predicted"/>
<evidence type="ECO:0000259" key="1">
    <source>
        <dbReference type="Pfam" id="PF04230"/>
    </source>
</evidence>
<dbReference type="OrthoDB" id="9807674at2"/>
<reference evidence="2 3" key="2">
    <citation type="journal article" date="2016" name="Int. J. Syst. Evol. Microbiol.">
        <title>Bacillus gobiensis sp. nov., isolated from a soil sample.</title>
        <authorList>
            <person name="Liu B."/>
            <person name="Liu G.H."/>
            <person name="Cetin S."/>
            <person name="Schumann P."/>
            <person name="Pan Z.Z."/>
            <person name="Chen Q.Q."/>
        </authorList>
    </citation>
    <scope>NUCLEOTIDE SEQUENCE [LARGE SCALE GENOMIC DNA]</scope>
    <source>
        <strain evidence="2 3">FJAT-4402</strain>
    </source>
</reference>